<dbReference type="OrthoDB" id="1436917at2759"/>
<accession>A0A6A4PXT1</accession>
<evidence type="ECO:0000313" key="1">
    <source>
        <dbReference type="EMBL" id="KAE9606340.1"/>
    </source>
</evidence>
<sequence>MLVIWPLMRYANRKDNSLLSFFPLLLFSLICLEFTLTRTVLFPASVNHCCAGCIIGAFIMNANDIMNALQSKLDIQTYEFRELVRSSLESHAEAIHNTLHEHLLAVDSKVANTSLSNSGSHLGVANQASRSMKLNVPRFDGSNPQEWIFQIETFFNFHATPAATPLQIVSFHLDGRFAAWF</sequence>
<dbReference type="EMBL" id="WOCE01000010">
    <property type="protein sequence ID" value="KAE9606340.1"/>
    <property type="molecule type" value="Genomic_DNA"/>
</dbReference>
<protein>
    <submittedName>
        <fullName evidence="1">Uncharacterized protein</fullName>
    </submittedName>
</protein>
<reference evidence="2" key="1">
    <citation type="journal article" date="2020" name="Nat. Commun.">
        <title>Genome sequence of the cluster root forming white lupin.</title>
        <authorList>
            <person name="Hufnagel B."/>
            <person name="Marques A."/>
            <person name="Soriano A."/>
            <person name="Marques L."/>
            <person name="Divol F."/>
            <person name="Doumas P."/>
            <person name="Sallet E."/>
            <person name="Mancinotti D."/>
            <person name="Carrere S."/>
            <person name="Marande W."/>
            <person name="Arribat S."/>
            <person name="Keller J."/>
            <person name="Huneau C."/>
            <person name="Blein T."/>
            <person name="Aime D."/>
            <person name="Laguerre M."/>
            <person name="Taylor J."/>
            <person name="Schubert V."/>
            <person name="Nelson M."/>
            <person name="Geu-Flores F."/>
            <person name="Crespi M."/>
            <person name="Gallardo-Guerrero K."/>
            <person name="Delaux P.-M."/>
            <person name="Salse J."/>
            <person name="Berges H."/>
            <person name="Guyot R."/>
            <person name="Gouzy J."/>
            <person name="Peret B."/>
        </authorList>
    </citation>
    <scope>NUCLEOTIDE SEQUENCE [LARGE SCALE GENOMIC DNA]</scope>
    <source>
        <strain evidence="2">cv. Amiga</strain>
    </source>
</reference>
<dbReference type="Proteomes" id="UP000447434">
    <property type="component" value="Chromosome 10"/>
</dbReference>
<proteinExistence type="predicted"/>
<gene>
    <name evidence="1" type="ORF">Lalb_Chr10g0106841</name>
</gene>
<evidence type="ECO:0000313" key="2">
    <source>
        <dbReference type="Proteomes" id="UP000447434"/>
    </source>
</evidence>
<dbReference type="AlphaFoldDB" id="A0A6A4PXT1"/>
<comment type="caution">
    <text evidence="1">The sequence shown here is derived from an EMBL/GenBank/DDBJ whole genome shotgun (WGS) entry which is preliminary data.</text>
</comment>
<keyword evidence="2" id="KW-1185">Reference proteome</keyword>
<organism evidence="1 2">
    <name type="scientific">Lupinus albus</name>
    <name type="common">White lupine</name>
    <name type="synonym">Lupinus termis</name>
    <dbReference type="NCBI Taxonomy" id="3870"/>
    <lineage>
        <taxon>Eukaryota</taxon>
        <taxon>Viridiplantae</taxon>
        <taxon>Streptophyta</taxon>
        <taxon>Embryophyta</taxon>
        <taxon>Tracheophyta</taxon>
        <taxon>Spermatophyta</taxon>
        <taxon>Magnoliopsida</taxon>
        <taxon>eudicotyledons</taxon>
        <taxon>Gunneridae</taxon>
        <taxon>Pentapetalae</taxon>
        <taxon>rosids</taxon>
        <taxon>fabids</taxon>
        <taxon>Fabales</taxon>
        <taxon>Fabaceae</taxon>
        <taxon>Papilionoideae</taxon>
        <taxon>50 kb inversion clade</taxon>
        <taxon>genistoids sensu lato</taxon>
        <taxon>core genistoids</taxon>
        <taxon>Genisteae</taxon>
        <taxon>Lupinus</taxon>
    </lineage>
</organism>
<name>A0A6A4PXT1_LUPAL</name>